<feature type="transmembrane region" description="Helical" evidence="1">
    <location>
        <begin position="238"/>
        <end position="260"/>
    </location>
</feature>
<keyword evidence="1" id="KW-0472">Membrane</keyword>
<organism evidence="3 4">
    <name type="scientific">Gilliamella apicola</name>
    <dbReference type="NCBI Taxonomy" id="1196095"/>
    <lineage>
        <taxon>Bacteria</taxon>
        <taxon>Pseudomonadati</taxon>
        <taxon>Pseudomonadota</taxon>
        <taxon>Gammaproteobacteria</taxon>
        <taxon>Orbales</taxon>
        <taxon>Orbaceae</taxon>
        <taxon>Gilliamella</taxon>
    </lineage>
</organism>
<keyword evidence="1" id="KW-1133">Transmembrane helix</keyword>
<dbReference type="Pfam" id="PF19922">
    <property type="entry name" value="bpX6"/>
    <property type="match status" value="1"/>
</dbReference>
<evidence type="ECO:0000313" key="3">
    <source>
        <dbReference type="EMBL" id="TSJ98334.1"/>
    </source>
</evidence>
<proteinExistence type="predicted"/>
<keyword evidence="1" id="KW-0812">Transmembrane</keyword>
<gene>
    <name evidence="3" type="ORF">FPQ15_09130</name>
</gene>
<dbReference type="Proteomes" id="UP000319483">
    <property type="component" value="Unassembled WGS sequence"/>
</dbReference>
<accession>A0A556SB34</accession>
<evidence type="ECO:0000256" key="1">
    <source>
        <dbReference type="SAM" id="Phobius"/>
    </source>
</evidence>
<feature type="domain" description="MoxR-vWA-beta-propeller ternary system" evidence="2">
    <location>
        <begin position="10"/>
        <end position="176"/>
    </location>
</feature>
<reference evidence="3 4" key="1">
    <citation type="submission" date="2019-07" db="EMBL/GenBank/DDBJ databases">
        <title>Gilliamella genomes.</title>
        <authorList>
            <person name="Zheng H."/>
        </authorList>
    </citation>
    <scope>NUCLEOTIDE SEQUENCE [LARGE SCALE GENOMIC DNA]</scope>
    <source>
        <strain evidence="3 4">W8127</strain>
    </source>
</reference>
<dbReference type="EMBL" id="VMHM01000011">
    <property type="protein sequence ID" value="TSJ98334.1"/>
    <property type="molecule type" value="Genomic_DNA"/>
</dbReference>
<comment type="caution">
    <text evidence="3">The sequence shown here is derived from an EMBL/GenBank/DDBJ whole genome shotgun (WGS) entry which is preliminary data.</text>
</comment>
<dbReference type="AlphaFoldDB" id="A0A556SB34"/>
<evidence type="ECO:0000259" key="2">
    <source>
        <dbReference type="Pfam" id="PF19922"/>
    </source>
</evidence>
<evidence type="ECO:0000313" key="4">
    <source>
        <dbReference type="Proteomes" id="UP000319483"/>
    </source>
</evidence>
<dbReference type="RefSeq" id="WP_144092281.1">
    <property type="nucleotide sequence ID" value="NZ_VMHM01000011.1"/>
</dbReference>
<sequence>MKEKAFFIPEPTLKGVQNVAGIWFPTQWFDREQRQRLLIKSWFLGCSIYQFEHGDLLKFPSAKAVNCDTLLGWPLILDNGILSSMQLPKKLSCKIINYDLVIVMGNDIQCYRCEDANNIDPANWVDLSEYQLYETNRYLINIVHNELPEFSLESRSFEQIFDGKIPLPSPRKLQFIDSNEITNQDKEIDEQNNHLSQEKLIKKSHIILAVVIPSILLIALYVIYSLKISSFNTSLGKNLYKIFIFIIVSFFHVSIFVIFIKTIKMLNRIFSEETKEDLVDGMLKKSFSYSINANELPQVNHSSLSSPSQHKKKSLLNSHSFLTLFSKFSHLFSFRQSNYIETMIKKFEKGDLLNALRYALPINDEKNSIEKTYGTPNPRNKLSISDCVYGDSSSIYLDSEKLKYLKKLYRQSFETLAKQNKIDEAVFVLVELLNHLEEGIEFLEQHNRYKQAMELAIARNAKTQLCIKLCCLANEWNTAVMLARRDNAFEAVILMLEKQHFEIANKLKLYWAKTLAEKADWLAAIDVIWSLSEYRYLAEQWFNNMDIYDAKAIVKRLILIPNSIIKLERTLIDIKTEQAHYRVRLELANEILKNQQNIQKLQDLLRMMINEIIVDAITYPNELTKAKIAKLISLTEDRTLQIDLPISSLKLVRHKSLLMQYHLDHYQSPHKGHRAIYDMIPLINNQYLLALGEAGIIRVDNKGKQLDHFMIVADKFVVSSNRLQILALAKQDNYYRIHKLDLSTKKTIDLGVVNFQLCCFEFDGINWAIIKNNCLELIDISHKLSVVRRIDLYPNMINKLVIKNHEIMVLSHNAEKKVEILYYCLPDYSLTKRLEIDGYYDRLIMGHNHKILKVEYIESSKRLQFKYHHYNDFEFQLQIEKKQFDNLIILSTGELIALVIQRIDETGYEINLYHPYTNRKHITIDWQSSTIVSCSSIGNEYYFFDKQGRVMHINISENKVTSFSL</sequence>
<feature type="transmembrane region" description="Helical" evidence="1">
    <location>
        <begin position="206"/>
        <end position="226"/>
    </location>
</feature>
<protein>
    <recommendedName>
        <fullName evidence="2">MoxR-vWA-beta-propeller ternary system domain-containing protein</fullName>
    </recommendedName>
</protein>
<name>A0A556SB34_9GAMM</name>
<dbReference type="InterPro" id="IPR045547">
    <property type="entry name" value="bpX6"/>
</dbReference>